<dbReference type="Pfam" id="PF02441">
    <property type="entry name" value="Flavoprotein"/>
    <property type="match status" value="1"/>
</dbReference>
<comment type="similarity">
    <text evidence="2">Belongs to the HFCD (homooligomeric flavin containing Cys decarboxylase) superfamily.</text>
</comment>
<dbReference type="EMBL" id="FLQV01000142">
    <property type="protein sequence ID" value="SBS82618.1"/>
    <property type="molecule type" value="Genomic_DNA"/>
</dbReference>
<dbReference type="Proteomes" id="UP000078546">
    <property type="component" value="Unassembled WGS sequence"/>
</dbReference>
<dbReference type="InterPro" id="IPR003382">
    <property type="entry name" value="Flavoprotein"/>
</dbReference>
<dbReference type="GO" id="GO:0071513">
    <property type="term" value="C:phosphopantothenoylcysteine decarboxylase complex"/>
    <property type="evidence" value="ECO:0007669"/>
    <property type="project" value="TreeGrafter"/>
</dbReference>
<evidence type="ECO:0000313" key="5">
    <source>
        <dbReference type="Proteomes" id="UP000078546"/>
    </source>
</evidence>
<gene>
    <name evidence="4" type="ORF">POVCU1_008160</name>
</gene>
<dbReference type="InterPro" id="IPR036551">
    <property type="entry name" value="Flavin_trans-like"/>
</dbReference>
<dbReference type="Gene3D" id="3.40.50.1950">
    <property type="entry name" value="Flavin prenyltransferase-like"/>
    <property type="match status" value="1"/>
</dbReference>
<evidence type="ECO:0000259" key="3">
    <source>
        <dbReference type="Pfam" id="PF02441"/>
    </source>
</evidence>
<name>A0A1A8VTF4_PLAOA</name>
<dbReference type="AlphaFoldDB" id="A0A1A8VTF4"/>
<reference evidence="5" key="1">
    <citation type="submission" date="2016-05" db="EMBL/GenBank/DDBJ databases">
        <authorList>
            <person name="Naeem Raeece"/>
        </authorList>
    </citation>
    <scope>NUCLEOTIDE SEQUENCE [LARGE SCALE GENOMIC DNA]</scope>
</reference>
<evidence type="ECO:0000313" key="4">
    <source>
        <dbReference type="EMBL" id="SBS82618.1"/>
    </source>
</evidence>
<accession>A0A1A8VTF4</accession>
<protein>
    <submittedName>
        <fullName evidence="4">Phosphopantothenoylcysteine decarboxylase, putative</fullName>
    </submittedName>
</protein>
<sequence>MYERCKKDHQTAIVRLTEGYKQNEELSMFLSLTNLNTCNRMKLLFGISGSIAAIKTREIVDSLREKCKEEGISIEIKFVATKVAAEKFLNTFEEKVLLDEDEWLWEQRGDVILHIELRRWADIFVICPLDANTLANMASGACPNLLTCICRCWDFQKTCLVFPCMNAYMYNHPVTQVHTNTITSWGVKVVEPVEKILACGEYGMGALPNVDDVTREIVECLKMSGCAMQGNQVNPTNIAVEWNRGIVEWNPGKVEWNRGRVEWNRGRVEWNRGRVEWNRGRVEEG</sequence>
<dbReference type="PANTHER" id="PTHR14359:SF6">
    <property type="entry name" value="PHOSPHOPANTOTHENOYLCYSTEINE DECARBOXYLASE"/>
    <property type="match status" value="1"/>
</dbReference>
<proteinExistence type="inferred from homology"/>
<dbReference type="PANTHER" id="PTHR14359">
    <property type="entry name" value="HOMO-OLIGOMERIC FLAVIN CONTAINING CYS DECARBOXYLASE FAMILY"/>
    <property type="match status" value="1"/>
</dbReference>
<evidence type="ECO:0000256" key="1">
    <source>
        <dbReference type="ARBA" id="ARBA00022993"/>
    </source>
</evidence>
<feature type="domain" description="Flavoprotein" evidence="3">
    <location>
        <begin position="41"/>
        <end position="199"/>
    </location>
</feature>
<evidence type="ECO:0000256" key="2">
    <source>
        <dbReference type="ARBA" id="ARBA00038350"/>
    </source>
</evidence>
<dbReference type="GO" id="GO:0004633">
    <property type="term" value="F:phosphopantothenoylcysteine decarboxylase activity"/>
    <property type="evidence" value="ECO:0007669"/>
    <property type="project" value="TreeGrafter"/>
</dbReference>
<dbReference type="SUPFAM" id="SSF52507">
    <property type="entry name" value="Homo-oligomeric flavin-containing Cys decarboxylases, HFCD"/>
    <property type="match status" value="1"/>
</dbReference>
<organism evidence="4 5">
    <name type="scientific">Plasmodium ovale curtisi</name>
    <dbReference type="NCBI Taxonomy" id="864141"/>
    <lineage>
        <taxon>Eukaryota</taxon>
        <taxon>Sar</taxon>
        <taxon>Alveolata</taxon>
        <taxon>Apicomplexa</taxon>
        <taxon>Aconoidasida</taxon>
        <taxon>Haemosporida</taxon>
        <taxon>Plasmodiidae</taxon>
        <taxon>Plasmodium</taxon>
        <taxon>Plasmodium (Plasmodium)</taxon>
    </lineage>
</organism>
<dbReference type="GO" id="GO:0015937">
    <property type="term" value="P:coenzyme A biosynthetic process"/>
    <property type="evidence" value="ECO:0007669"/>
    <property type="project" value="UniProtKB-KW"/>
</dbReference>
<keyword evidence="1" id="KW-0173">Coenzyme A biosynthesis</keyword>
<dbReference type="GO" id="GO:0010181">
    <property type="term" value="F:FMN binding"/>
    <property type="evidence" value="ECO:0007669"/>
    <property type="project" value="TreeGrafter"/>
</dbReference>